<evidence type="ECO:0000313" key="4">
    <source>
        <dbReference type="Proteomes" id="UP000077734"/>
    </source>
</evidence>
<accession>A0AA91D9S7</accession>
<sequence>MKYSLPNRPLGRTGLVVISLLATHAATAQDAKPAEKTTAQATGAAPAAAPRQPRPLKLGGPGIDQERSFKPISSGKWTGPRLADGQPDVQGHWSNTIANHNNFTDPQGGIINDPNPNRVAKGPREERAPSRVSDPADGQVPFQPWALAKVKDFQAHFHDPVQPQYIEPLARCAPAGIPKSLYWHGYQISQYPGYVLFQFNSGTRIIHLDGKPHLPDNIKLWNGDSRGHWEGNTLVVDVTNQNGKALFGRSGEFISENGHIEERYIFSNEERDRYLYQATLTDPTVYTRPFTVTVPARRWSAKDQPNGWHFEVEPANYLGKDTLKEPILDHYERVCTENNGGFGLVAEESPKK</sequence>
<dbReference type="AlphaFoldDB" id="A0AA91D9S7"/>
<feature type="compositionally biased region" description="Low complexity" evidence="1">
    <location>
        <begin position="37"/>
        <end position="51"/>
    </location>
</feature>
<dbReference type="RefSeq" id="WP_064029517.1">
    <property type="nucleotide sequence ID" value="NZ_LUUL01000124.1"/>
</dbReference>
<evidence type="ECO:0000256" key="2">
    <source>
        <dbReference type="SAM" id="SignalP"/>
    </source>
</evidence>
<feature type="compositionally biased region" description="Polar residues" evidence="1">
    <location>
        <begin position="92"/>
        <end position="105"/>
    </location>
</feature>
<feature type="chain" id="PRO_5041693908" evidence="2">
    <location>
        <begin position="29"/>
        <end position="352"/>
    </location>
</feature>
<protein>
    <submittedName>
        <fullName evidence="3">Uncharacterized protein</fullName>
    </submittedName>
</protein>
<name>A0AA91D9S7_9GAMM</name>
<comment type="caution">
    <text evidence="3">The sequence shown here is derived from an EMBL/GenBank/DDBJ whole genome shotgun (WGS) entry which is preliminary data.</text>
</comment>
<dbReference type="Proteomes" id="UP000077734">
    <property type="component" value="Unassembled WGS sequence"/>
</dbReference>
<evidence type="ECO:0000256" key="1">
    <source>
        <dbReference type="SAM" id="MobiDB-lite"/>
    </source>
</evidence>
<dbReference type="EMBL" id="LUUL01000124">
    <property type="protein sequence ID" value="OAI22325.1"/>
    <property type="molecule type" value="Genomic_DNA"/>
</dbReference>
<reference evidence="3 4" key="1">
    <citation type="submission" date="2016-03" db="EMBL/GenBank/DDBJ databases">
        <authorList>
            <person name="Heylen K."/>
            <person name="De Vos P."/>
            <person name="Vekeman B."/>
        </authorList>
    </citation>
    <scope>NUCLEOTIDE SEQUENCE [LARGE SCALE GENOMIC DNA]</scope>
    <source>
        <strain evidence="3 4">R-49807</strain>
    </source>
</reference>
<feature type="region of interest" description="Disordered" evidence="1">
    <location>
        <begin position="28"/>
        <end position="138"/>
    </location>
</feature>
<organism evidence="3 4">
    <name type="scientific">Methylomonas koyamae</name>
    <dbReference type="NCBI Taxonomy" id="702114"/>
    <lineage>
        <taxon>Bacteria</taxon>
        <taxon>Pseudomonadati</taxon>
        <taxon>Pseudomonadota</taxon>
        <taxon>Gammaproteobacteria</taxon>
        <taxon>Methylococcales</taxon>
        <taxon>Methylococcaceae</taxon>
        <taxon>Methylomonas</taxon>
    </lineage>
</organism>
<feature type="signal peptide" evidence="2">
    <location>
        <begin position="1"/>
        <end position="28"/>
    </location>
</feature>
<evidence type="ECO:0000313" key="3">
    <source>
        <dbReference type="EMBL" id="OAI22325.1"/>
    </source>
</evidence>
<gene>
    <name evidence="3" type="ORF">A1356_19285</name>
</gene>
<keyword evidence="4" id="KW-1185">Reference proteome</keyword>
<proteinExistence type="predicted"/>
<keyword evidence="2" id="KW-0732">Signal</keyword>